<dbReference type="EMBL" id="CM042012">
    <property type="protein sequence ID" value="KAI3753368.1"/>
    <property type="molecule type" value="Genomic_DNA"/>
</dbReference>
<protein>
    <submittedName>
        <fullName evidence="1">Uncharacterized protein</fullName>
    </submittedName>
</protein>
<sequence>MHNSSNVTVDQKLYQTGGSDQLVLTYDDVGLGERKKELQIISWYSPMMMDGGEERRREMYTNTKKTETKKVDARTADNIVVDGVGAIGKYLKSGKHLLDQISLKMRERGFDRYAHHVYRQVEELVERVPGL</sequence>
<comment type="caution">
    <text evidence="1">The sequence shown here is derived from an EMBL/GenBank/DDBJ whole genome shotgun (WGS) entry which is preliminary data.</text>
</comment>
<reference evidence="2" key="1">
    <citation type="journal article" date="2022" name="Mol. Ecol. Resour.">
        <title>The genomes of chicory, endive, great burdock and yacon provide insights into Asteraceae palaeo-polyploidization history and plant inulin production.</title>
        <authorList>
            <person name="Fan W."/>
            <person name="Wang S."/>
            <person name="Wang H."/>
            <person name="Wang A."/>
            <person name="Jiang F."/>
            <person name="Liu H."/>
            <person name="Zhao H."/>
            <person name="Xu D."/>
            <person name="Zhang Y."/>
        </authorList>
    </citation>
    <scope>NUCLEOTIDE SEQUENCE [LARGE SCALE GENOMIC DNA]</scope>
    <source>
        <strain evidence="2">cv. Punajuju</strain>
    </source>
</reference>
<evidence type="ECO:0000313" key="1">
    <source>
        <dbReference type="EMBL" id="KAI3753368.1"/>
    </source>
</evidence>
<organism evidence="1 2">
    <name type="scientific">Cichorium intybus</name>
    <name type="common">Chicory</name>
    <dbReference type="NCBI Taxonomy" id="13427"/>
    <lineage>
        <taxon>Eukaryota</taxon>
        <taxon>Viridiplantae</taxon>
        <taxon>Streptophyta</taxon>
        <taxon>Embryophyta</taxon>
        <taxon>Tracheophyta</taxon>
        <taxon>Spermatophyta</taxon>
        <taxon>Magnoliopsida</taxon>
        <taxon>eudicotyledons</taxon>
        <taxon>Gunneridae</taxon>
        <taxon>Pentapetalae</taxon>
        <taxon>asterids</taxon>
        <taxon>campanulids</taxon>
        <taxon>Asterales</taxon>
        <taxon>Asteraceae</taxon>
        <taxon>Cichorioideae</taxon>
        <taxon>Cichorieae</taxon>
        <taxon>Cichoriinae</taxon>
        <taxon>Cichorium</taxon>
    </lineage>
</organism>
<reference evidence="1 2" key="2">
    <citation type="journal article" date="2022" name="Mol. Ecol. Resour.">
        <title>The genomes of chicory, endive, great burdock and yacon provide insights into Asteraceae paleo-polyploidization history and plant inulin production.</title>
        <authorList>
            <person name="Fan W."/>
            <person name="Wang S."/>
            <person name="Wang H."/>
            <person name="Wang A."/>
            <person name="Jiang F."/>
            <person name="Liu H."/>
            <person name="Zhao H."/>
            <person name="Xu D."/>
            <person name="Zhang Y."/>
        </authorList>
    </citation>
    <scope>NUCLEOTIDE SEQUENCE [LARGE SCALE GENOMIC DNA]</scope>
    <source>
        <strain evidence="2">cv. Punajuju</strain>
        <tissue evidence="1">Leaves</tissue>
    </source>
</reference>
<name>A0ACB9E2Z5_CICIN</name>
<evidence type="ECO:0000313" key="2">
    <source>
        <dbReference type="Proteomes" id="UP001055811"/>
    </source>
</evidence>
<gene>
    <name evidence="1" type="ORF">L2E82_25420</name>
</gene>
<dbReference type="Proteomes" id="UP001055811">
    <property type="component" value="Linkage Group LG04"/>
</dbReference>
<keyword evidence="2" id="KW-1185">Reference proteome</keyword>
<proteinExistence type="predicted"/>
<accession>A0ACB9E2Z5</accession>